<organism evidence="2 3">
    <name type="scientific">Xanthomonas codiaei</name>
    <dbReference type="NCBI Taxonomy" id="56463"/>
    <lineage>
        <taxon>Bacteria</taxon>
        <taxon>Pseudomonadati</taxon>
        <taxon>Pseudomonadota</taxon>
        <taxon>Gammaproteobacteria</taxon>
        <taxon>Lysobacterales</taxon>
        <taxon>Lysobacteraceae</taxon>
        <taxon>Xanthomonas</taxon>
    </lineage>
</organism>
<keyword evidence="3" id="KW-1185">Reference proteome</keyword>
<reference evidence="2 3" key="1">
    <citation type="submission" date="2024-11" db="EMBL/GenBank/DDBJ databases">
        <title>Genome sequencing of Xanthomonas codiaei.</title>
        <authorList>
            <person name="Studholme D.J."/>
        </authorList>
    </citation>
    <scope>NUCLEOTIDE SEQUENCE [LARGE SCALE GENOMIC DNA]</scope>
    <source>
        <strain evidence="2 3">NCPPB 4350</strain>
    </source>
</reference>
<feature type="compositionally biased region" description="Low complexity" evidence="1">
    <location>
        <begin position="166"/>
        <end position="187"/>
    </location>
</feature>
<evidence type="ECO:0000313" key="2">
    <source>
        <dbReference type="EMBL" id="MFO3706315.1"/>
    </source>
</evidence>
<name>A0ABW9MPX6_9XANT</name>
<feature type="compositionally biased region" description="Low complexity" evidence="1">
    <location>
        <begin position="134"/>
        <end position="152"/>
    </location>
</feature>
<evidence type="ECO:0000256" key="1">
    <source>
        <dbReference type="SAM" id="MobiDB-lite"/>
    </source>
</evidence>
<dbReference type="Proteomes" id="UP001637990">
    <property type="component" value="Unassembled WGS sequence"/>
</dbReference>
<feature type="compositionally biased region" description="Low complexity" evidence="1">
    <location>
        <begin position="207"/>
        <end position="234"/>
    </location>
</feature>
<feature type="compositionally biased region" description="Basic residues" evidence="1">
    <location>
        <begin position="155"/>
        <end position="165"/>
    </location>
</feature>
<accession>A0ABW9MPX6</accession>
<comment type="caution">
    <text evidence="2">The sequence shown here is derived from an EMBL/GenBank/DDBJ whole genome shotgun (WGS) entry which is preliminary data.</text>
</comment>
<proteinExistence type="predicted"/>
<dbReference type="GO" id="GO:0003677">
    <property type="term" value="F:DNA binding"/>
    <property type="evidence" value="ECO:0007669"/>
    <property type="project" value="UniProtKB-KW"/>
</dbReference>
<feature type="compositionally biased region" description="Basic residues" evidence="1">
    <location>
        <begin position="188"/>
        <end position="199"/>
    </location>
</feature>
<gene>
    <name evidence="2" type="ORF">ACI6Q5_15390</name>
</gene>
<feature type="compositionally biased region" description="Basic residues" evidence="1">
    <location>
        <begin position="235"/>
        <end position="255"/>
    </location>
</feature>
<keyword evidence="2" id="KW-0238">DNA-binding</keyword>
<dbReference type="RefSeq" id="WP_244183641.1">
    <property type="nucleotide sequence ID" value="NZ_JBJGBS010000081.1"/>
</dbReference>
<feature type="region of interest" description="Disordered" evidence="1">
    <location>
        <begin position="132"/>
        <end position="346"/>
    </location>
</feature>
<sequence length="346" mass="36283">MQQHHACEHYGNSMQQERVVARTPAKQAISTTPPKNVASAAARGLRLREQHGRGGTAIGVARARDLSAQRSLSTQTIRRMHAYFARHSVDKNGKGWADRRAPSAGYIAWLLWGGDAGQRWAARLYQRLEDATNAKSATGKAARASSTAATDAGGKKTRASRKTVKRTANTAAKKATTTTGGTTAAKKSSARKTAGKRARAGSVAKRTSSTGARKASGTTAAKKSAVKRTAASKTAARKATAKKRPAKKAATKKTAARQAAASKSASTRSTAKKGAGKASAPWNTPAPKRASRKRSLSPAQKTQARQRAKAAGRPYPNLVDNMAVARKGNARSKTSGSGAAKNGRKH</sequence>
<dbReference type="EMBL" id="JBJGBS010000081">
    <property type="protein sequence ID" value="MFO3706315.1"/>
    <property type="molecule type" value="Genomic_DNA"/>
</dbReference>
<protein>
    <submittedName>
        <fullName evidence="2">DNA-binding protein</fullName>
    </submittedName>
</protein>
<feature type="compositionally biased region" description="Low complexity" evidence="1">
    <location>
        <begin position="256"/>
        <end position="269"/>
    </location>
</feature>
<evidence type="ECO:0000313" key="3">
    <source>
        <dbReference type="Proteomes" id="UP001637990"/>
    </source>
</evidence>